<keyword evidence="1" id="KW-0732">Signal</keyword>
<accession>A0A0H3YJD5</accession>
<evidence type="ECO:0000256" key="1">
    <source>
        <dbReference type="SAM" id="SignalP"/>
    </source>
</evidence>
<reference evidence="2" key="1">
    <citation type="journal article" date="2015" name="Insect Biochem. Mol. Biol.">
        <title>Molecular characterization and expression profiles of neuropeptide precursors in the migratory locust.</title>
        <authorList>
            <person name="Hou L."/>
            <person name="Jiang F."/>
            <person name="Yang P."/>
            <person name="Wang X."/>
            <person name="Kang L."/>
        </authorList>
    </citation>
    <scope>NUCLEOTIDE SEQUENCE</scope>
</reference>
<dbReference type="EMBL" id="KP895548">
    <property type="protein sequence ID" value="AKN21247.1"/>
    <property type="molecule type" value="mRNA"/>
</dbReference>
<sequence length="99" mass="11098">MTKTHVLSLLMIVLCALCLAIGSAKGQKRVDCRMYPFAPICRGIMTKKRDLDSTGVASSAIQKSADYPDARQWSAPEQVAMFPWLLNNWPKRTAADYDY</sequence>
<dbReference type="AlphaFoldDB" id="A0A0H3YJD5"/>
<feature type="chain" id="PRO_5005204203" evidence="1">
    <location>
        <begin position="27"/>
        <end position="99"/>
    </location>
</feature>
<feature type="signal peptide" evidence="1">
    <location>
        <begin position="1"/>
        <end position="26"/>
    </location>
</feature>
<organism evidence="2">
    <name type="scientific">Locusta migratoria</name>
    <name type="common">Migratory locust</name>
    <dbReference type="NCBI Taxonomy" id="7004"/>
    <lineage>
        <taxon>Eukaryota</taxon>
        <taxon>Metazoa</taxon>
        <taxon>Ecdysozoa</taxon>
        <taxon>Arthropoda</taxon>
        <taxon>Hexapoda</taxon>
        <taxon>Insecta</taxon>
        <taxon>Pterygota</taxon>
        <taxon>Neoptera</taxon>
        <taxon>Polyneoptera</taxon>
        <taxon>Orthoptera</taxon>
        <taxon>Caelifera</taxon>
        <taxon>Acrididea</taxon>
        <taxon>Acridomorpha</taxon>
        <taxon>Acridoidea</taxon>
        <taxon>Acrididae</taxon>
        <taxon>Oedipodinae</taxon>
        <taxon>Locusta</taxon>
    </lineage>
</organism>
<proteinExistence type="evidence at transcript level"/>
<name>A0A0H3YJD5_LOCMI</name>
<evidence type="ECO:0000313" key="2">
    <source>
        <dbReference type="EMBL" id="AKN21247.1"/>
    </source>
</evidence>
<protein>
    <submittedName>
        <fullName evidence="2">Elevenin</fullName>
    </submittedName>
</protein>